<dbReference type="AlphaFoldDB" id="A0AAV0U439"/>
<dbReference type="Gene3D" id="3.40.50.300">
    <property type="entry name" value="P-loop containing nucleotide triphosphate hydrolases"/>
    <property type="match status" value="1"/>
</dbReference>
<sequence length="539" mass="59192">MPSSVRVVGADAVGKTSFVLALGAKEQALRGCHGAQQYSWARSGRRSKTTVRIVRSREELLHGRNDTAGNDDDDEVVVLLFDLTRRDSLAAVTAQWGHLSDSTGRKLLLLVGTHADCTSTRRVSPAEVREISGDFHAYEEVCCRPGHRGDKGMLRVQLTLTQWIGGGSAGMASDLPLARASISGGFPRPVVTMMMPTGASRSLPRSPTGQQHLRMPVADERLSTAENELSGLEAGGAGAGDVKLRTISKAIYDIRSAVAEKSKVLAKYRDRRVTHWLTRSRYFGPTESSRHKRWHEEQKKRQLLTQCHVHYHHGGQMLRQPNSLDACSQDERGRSASYPDKREVPGRQQSSAQHGPELFSSPSSSESESDESPALCLEQKGFAQPTGRTRQRHLDADAAQAQKKRLAAKRALRKQRRTASDDMYEQSAASPAIFDSYLNCYDEMDVPSQLQPSLLSLDRRKPYLSRPSLFSTSSKSSTSQEHVSFEAGGLTSTGVQHSVEESSRGAEPVDCMPMATLVLSPPVPRIMDLSVPSRRPSLV</sequence>
<feature type="compositionally biased region" description="Low complexity" evidence="1">
    <location>
        <begin position="468"/>
        <end position="482"/>
    </location>
</feature>
<protein>
    <submittedName>
        <fullName evidence="2">Uncharacterized protein</fullName>
    </submittedName>
</protein>
<evidence type="ECO:0000313" key="2">
    <source>
        <dbReference type="EMBL" id="CAI5730413.1"/>
    </source>
</evidence>
<organism evidence="2 3">
    <name type="scientific">Hyaloperonospora brassicae</name>
    <name type="common">Brassica downy mildew</name>
    <name type="synonym">Peronospora brassicae</name>
    <dbReference type="NCBI Taxonomy" id="162125"/>
    <lineage>
        <taxon>Eukaryota</taxon>
        <taxon>Sar</taxon>
        <taxon>Stramenopiles</taxon>
        <taxon>Oomycota</taxon>
        <taxon>Peronosporomycetes</taxon>
        <taxon>Peronosporales</taxon>
        <taxon>Peronosporaceae</taxon>
        <taxon>Hyaloperonospora</taxon>
    </lineage>
</organism>
<name>A0AAV0U439_HYABA</name>
<evidence type="ECO:0000256" key="1">
    <source>
        <dbReference type="SAM" id="MobiDB-lite"/>
    </source>
</evidence>
<feature type="region of interest" description="Disordered" evidence="1">
    <location>
        <begin position="468"/>
        <end position="492"/>
    </location>
</feature>
<feature type="compositionally biased region" description="Basic residues" evidence="1">
    <location>
        <begin position="402"/>
        <end position="417"/>
    </location>
</feature>
<keyword evidence="3" id="KW-1185">Reference proteome</keyword>
<reference evidence="2" key="1">
    <citation type="submission" date="2022-12" db="EMBL/GenBank/DDBJ databases">
        <authorList>
            <person name="Webb A."/>
        </authorList>
    </citation>
    <scope>NUCLEOTIDE SEQUENCE</scope>
    <source>
        <strain evidence="2">Hp1</strain>
    </source>
</reference>
<comment type="caution">
    <text evidence="2">The sequence shown here is derived from an EMBL/GenBank/DDBJ whole genome shotgun (WGS) entry which is preliminary data.</text>
</comment>
<proteinExistence type="predicted"/>
<accession>A0AAV0U439</accession>
<dbReference type="SUPFAM" id="SSF52540">
    <property type="entry name" value="P-loop containing nucleoside triphosphate hydrolases"/>
    <property type="match status" value="1"/>
</dbReference>
<feature type="region of interest" description="Disordered" evidence="1">
    <location>
        <begin position="314"/>
        <end position="426"/>
    </location>
</feature>
<evidence type="ECO:0000313" key="3">
    <source>
        <dbReference type="Proteomes" id="UP001162031"/>
    </source>
</evidence>
<gene>
    <name evidence="2" type="ORF">HBR001_LOCUS4843</name>
</gene>
<dbReference type="CDD" id="cd00882">
    <property type="entry name" value="Ras_like_GTPase"/>
    <property type="match status" value="1"/>
</dbReference>
<dbReference type="EMBL" id="CANTFL010001027">
    <property type="protein sequence ID" value="CAI5730413.1"/>
    <property type="molecule type" value="Genomic_DNA"/>
</dbReference>
<feature type="compositionally biased region" description="Basic and acidic residues" evidence="1">
    <location>
        <begin position="329"/>
        <end position="345"/>
    </location>
</feature>
<dbReference type="InterPro" id="IPR027417">
    <property type="entry name" value="P-loop_NTPase"/>
</dbReference>
<dbReference type="Proteomes" id="UP001162031">
    <property type="component" value="Unassembled WGS sequence"/>
</dbReference>